<dbReference type="Proteomes" id="UP000828941">
    <property type="component" value="Chromosome 1"/>
</dbReference>
<sequence>MVTVKCSYIVVPSEPTPKGPFWLSDVDQMAAWTHVPSIYIYKPNQILDDFVERMRESLSKILVHYYPLAGQLRLIEGGRVELNCNEKGATLLVAESPKTLDEYGNFEPDHTITELFPHVDYSKSIEETHLFLAQLTRFSCGGLSLGLAISHTLADGVSAIQFVNSWAKLARGETLKEEELPFLDRTIMRSSDPTAAPRFDHKAYEFMSMPLILGSSDSIAERKKETCVALLPLTRDQVLKIKNKANEETAVSSLVRAARPYGRYEAITAHIWTSGSKARNHDKQQPTIVRFVGDTRNRLKPSLPRNFFGNALARTLTPICSSGEIISNPLGYAAQKVQEGIDKLTEEYTRSQLDFLASQENIDWVRGSLHFVGVLTGLFFGNPNFSIVSWLSMPVYDADFGWGKPLYMGPGDLNEDGKVLILPSPSGDGSVIIALRLQTAHMEAFKKFFYEDI</sequence>
<accession>A0ACB9Q9N3</accession>
<dbReference type="EMBL" id="CM039426">
    <property type="protein sequence ID" value="KAI4357054.1"/>
    <property type="molecule type" value="Genomic_DNA"/>
</dbReference>
<proteinExistence type="predicted"/>
<keyword evidence="2" id="KW-1185">Reference proteome</keyword>
<evidence type="ECO:0000313" key="2">
    <source>
        <dbReference type="Proteomes" id="UP000828941"/>
    </source>
</evidence>
<comment type="caution">
    <text evidence="1">The sequence shown here is derived from an EMBL/GenBank/DDBJ whole genome shotgun (WGS) entry which is preliminary data.</text>
</comment>
<evidence type="ECO:0000313" key="1">
    <source>
        <dbReference type="EMBL" id="KAI4357054.1"/>
    </source>
</evidence>
<gene>
    <name evidence="1" type="ORF">L6164_001030</name>
</gene>
<name>A0ACB9Q9N3_BAUVA</name>
<reference evidence="1 2" key="1">
    <citation type="journal article" date="2022" name="DNA Res.">
        <title>Chromosomal-level genome assembly of the orchid tree Bauhinia variegata (Leguminosae; Cercidoideae) supports the allotetraploid origin hypothesis of Bauhinia.</title>
        <authorList>
            <person name="Zhong Y."/>
            <person name="Chen Y."/>
            <person name="Zheng D."/>
            <person name="Pang J."/>
            <person name="Liu Y."/>
            <person name="Luo S."/>
            <person name="Meng S."/>
            <person name="Qian L."/>
            <person name="Wei D."/>
            <person name="Dai S."/>
            <person name="Zhou R."/>
        </authorList>
    </citation>
    <scope>NUCLEOTIDE SEQUENCE [LARGE SCALE GENOMIC DNA]</scope>
    <source>
        <strain evidence="1">BV-YZ2020</strain>
    </source>
</reference>
<protein>
    <submittedName>
        <fullName evidence="1">Uncharacterized protein</fullName>
    </submittedName>
</protein>
<organism evidence="1 2">
    <name type="scientific">Bauhinia variegata</name>
    <name type="common">Purple orchid tree</name>
    <name type="synonym">Phanera variegata</name>
    <dbReference type="NCBI Taxonomy" id="167791"/>
    <lineage>
        <taxon>Eukaryota</taxon>
        <taxon>Viridiplantae</taxon>
        <taxon>Streptophyta</taxon>
        <taxon>Embryophyta</taxon>
        <taxon>Tracheophyta</taxon>
        <taxon>Spermatophyta</taxon>
        <taxon>Magnoliopsida</taxon>
        <taxon>eudicotyledons</taxon>
        <taxon>Gunneridae</taxon>
        <taxon>Pentapetalae</taxon>
        <taxon>rosids</taxon>
        <taxon>fabids</taxon>
        <taxon>Fabales</taxon>
        <taxon>Fabaceae</taxon>
        <taxon>Cercidoideae</taxon>
        <taxon>Cercideae</taxon>
        <taxon>Bauhiniinae</taxon>
        <taxon>Bauhinia</taxon>
    </lineage>
</organism>